<feature type="compositionally biased region" description="Basic and acidic residues" evidence="1">
    <location>
        <begin position="1"/>
        <end position="15"/>
    </location>
</feature>
<dbReference type="RefSeq" id="WP_204918180.1">
    <property type="nucleotide sequence ID" value="NZ_BAAAQP010000003.1"/>
</dbReference>
<keyword evidence="4" id="KW-1185">Reference proteome</keyword>
<feature type="region of interest" description="Disordered" evidence="1">
    <location>
        <begin position="1"/>
        <end position="28"/>
    </location>
</feature>
<protein>
    <submittedName>
        <fullName evidence="3">Phosphatidylglycerophosphate synthase</fullName>
    </submittedName>
</protein>
<feature type="transmembrane region" description="Helical" evidence="2">
    <location>
        <begin position="217"/>
        <end position="240"/>
    </location>
</feature>
<sequence length="306" mass="32628">MCPPDDLHPADDARPHPAAGRHQRGDHPSMAELRAVAQPDTVVGRRNSEHWAGVYLRKGSIHLTRLLLPTGITANAVTWLMIMVGVAAPLVLTVPGWWSAICAAVLIQLHILIDCTDGEIARWRDQQSTTGVYIDRIGHYIVEAMLPIALGVHLDGGLLEIGGWTTLGALVAVVVILKKSFGDLVHVARTYSGWPKLSEDAELAAPRSGGLRSLRGILRFFPFFRAFGAIEFTLIVAVVATADLILRLAGAEATAAGAGAGMLTGPEGLVFEGLLRGWLLLSIPLSLATAAGYLLSILASSRLRVP</sequence>
<dbReference type="InterPro" id="IPR000462">
    <property type="entry name" value="CDP-OH_P_trans"/>
</dbReference>
<evidence type="ECO:0000313" key="3">
    <source>
        <dbReference type="EMBL" id="MBM7799425.1"/>
    </source>
</evidence>
<reference evidence="3 4" key="1">
    <citation type="submission" date="2021-01" db="EMBL/GenBank/DDBJ databases">
        <title>Sequencing the genomes of 1000 actinobacteria strains.</title>
        <authorList>
            <person name="Klenk H.-P."/>
        </authorList>
    </citation>
    <scope>NUCLEOTIDE SEQUENCE [LARGE SCALE GENOMIC DNA]</scope>
    <source>
        <strain evidence="3 4">DSM 18662</strain>
    </source>
</reference>
<comment type="caution">
    <text evidence="3">The sequence shown here is derived from an EMBL/GenBank/DDBJ whole genome shotgun (WGS) entry which is preliminary data.</text>
</comment>
<dbReference type="EMBL" id="JAFBCF010000001">
    <property type="protein sequence ID" value="MBM7799425.1"/>
    <property type="molecule type" value="Genomic_DNA"/>
</dbReference>
<dbReference type="Gene3D" id="1.20.120.1760">
    <property type="match status" value="1"/>
</dbReference>
<dbReference type="Pfam" id="PF01066">
    <property type="entry name" value="CDP-OH_P_transf"/>
    <property type="match status" value="1"/>
</dbReference>
<feature type="transmembrane region" description="Helical" evidence="2">
    <location>
        <begin position="278"/>
        <end position="299"/>
    </location>
</feature>
<keyword evidence="2" id="KW-0472">Membrane</keyword>
<dbReference type="Proteomes" id="UP000704762">
    <property type="component" value="Unassembled WGS sequence"/>
</dbReference>
<keyword evidence="2" id="KW-1133">Transmembrane helix</keyword>
<feature type="transmembrane region" description="Helical" evidence="2">
    <location>
        <begin position="66"/>
        <end position="91"/>
    </location>
</feature>
<keyword evidence="2" id="KW-0812">Transmembrane</keyword>
<organism evidence="3 4">
    <name type="scientific">Microlunatus panaciterrae</name>
    <dbReference type="NCBI Taxonomy" id="400768"/>
    <lineage>
        <taxon>Bacteria</taxon>
        <taxon>Bacillati</taxon>
        <taxon>Actinomycetota</taxon>
        <taxon>Actinomycetes</taxon>
        <taxon>Propionibacteriales</taxon>
        <taxon>Propionibacteriaceae</taxon>
        <taxon>Microlunatus</taxon>
    </lineage>
</organism>
<evidence type="ECO:0000256" key="1">
    <source>
        <dbReference type="SAM" id="MobiDB-lite"/>
    </source>
</evidence>
<proteinExistence type="predicted"/>
<evidence type="ECO:0000256" key="2">
    <source>
        <dbReference type="SAM" id="Phobius"/>
    </source>
</evidence>
<gene>
    <name evidence="3" type="ORF">JOE57_002346</name>
</gene>
<accession>A0ABS2RK89</accession>
<evidence type="ECO:0000313" key="4">
    <source>
        <dbReference type="Proteomes" id="UP000704762"/>
    </source>
</evidence>
<name>A0ABS2RK89_9ACTN</name>
<dbReference type="InterPro" id="IPR043130">
    <property type="entry name" value="CDP-OH_PTrfase_TM_dom"/>
</dbReference>